<evidence type="ECO:0000313" key="3">
    <source>
        <dbReference type="Proteomes" id="UP000077521"/>
    </source>
</evidence>
<dbReference type="PANTHER" id="PTHR28052:SF1">
    <property type="entry name" value="UPF0545 PROTEIN C22ORF39"/>
    <property type="match status" value="1"/>
</dbReference>
<feature type="region of interest" description="Disordered" evidence="1">
    <location>
        <begin position="135"/>
        <end position="184"/>
    </location>
</feature>
<gene>
    <name evidence="2" type="ORF">A4X13_0g8285</name>
</gene>
<dbReference type="AlphaFoldDB" id="A0A8T8SGI7"/>
<name>A0A8T8SGI7_9BASI</name>
<sequence>MSTPDAAATAAAARDETRATRERFSRLLKQELAIQAAGMSKDEMPSCTTLFDRCIQCFALFPQLNAIYRHGTFSNCEDKLDDWKACLSLRGLDSDEKYRAWIQRRAEMAVRKRMSKQSTEEVWNFRLAADASVVDPDHESEEFPNPPIDASARPRIAQASKANHEVASFGSPTNSRPPSRQERFAGLIRVRFDMPWTI</sequence>
<dbReference type="Pfam" id="PF11326">
    <property type="entry name" value="PANTS-like"/>
    <property type="match status" value="1"/>
</dbReference>
<keyword evidence="3" id="KW-1185">Reference proteome</keyword>
<reference evidence="2" key="2">
    <citation type="journal article" date="2019" name="IMA Fungus">
        <title>Genome sequencing and comparison of five Tilletia species to identify candidate genes for the detection of regulated species infecting wheat.</title>
        <authorList>
            <person name="Nguyen H.D.T."/>
            <person name="Sultana T."/>
            <person name="Kesanakurti P."/>
            <person name="Hambleton S."/>
        </authorList>
    </citation>
    <scope>NUCLEOTIDE SEQUENCE</scope>
    <source>
        <strain evidence="2">DAOMC 236416</strain>
    </source>
</reference>
<reference evidence="2" key="1">
    <citation type="submission" date="2016-04" db="EMBL/GenBank/DDBJ databases">
        <authorList>
            <person name="Nguyen H.D."/>
            <person name="Samba Siva P."/>
            <person name="Cullis J."/>
            <person name="Levesque C.A."/>
            <person name="Hambleton S."/>
        </authorList>
    </citation>
    <scope>NUCLEOTIDE SEQUENCE</scope>
    <source>
        <strain evidence="2">DAOMC 236416</strain>
    </source>
</reference>
<comment type="caution">
    <text evidence="2">The sequence shown here is derived from an EMBL/GenBank/DDBJ whole genome shotgun (WGS) entry which is preliminary data.</text>
</comment>
<evidence type="ECO:0000256" key="1">
    <source>
        <dbReference type="SAM" id="MobiDB-lite"/>
    </source>
</evidence>
<dbReference type="Proteomes" id="UP000077521">
    <property type="component" value="Unassembled WGS sequence"/>
</dbReference>
<dbReference type="EMBL" id="LWDF02001361">
    <property type="protein sequence ID" value="KAE8239019.1"/>
    <property type="molecule type" value="Genomic_DNA"/>
</dbReference>
<evidence type="ECO:0000313" key="2">
    <source>
        <dbReference type="EMBL" id="KAE8239019.1"/>
    </source>
</evidence>
<accession>A0A8T8SGI7</accession>
<protein>
    <submittedName>
        <fullName evidence="2">Uncharacterized protein</fullName>
    </submittedName>
</protein>
<organism evidence="2 3">
    <name type="scientific">Tilletia indica</name>
    <dbReference type="NCBI Taxonomy" id="43049"/>
    <lineage>
        <taxon>Eukaryota</taxon>
        <taxon>Fungi</taxon>
        <taxon>Dikarya</taxon>
        <taxon>Basidiomycota</taxon>
        <taxon>Ustilaginomycotina</taxon>
        <taxon>Exobasidiomycetes</taxon>
        <taxon>Tilletiales</taxon>
        <taxon>Tilletiaceae</taxon>
        <taxon>Tilletia</taxon>
    </lineage>
</organism>
<proteinExistence type="predicted"/>
<dbReference type="InterPro" id="IPR021475">
    <property type="entry name" value="Pants/Emi1-like"/>
</dbReference>
<dbReference type="PANTHER" id="PTHR28052">
    <property type="entry name" value="UPF0545 PROTEIN C22ORF39"/>
    <property type="match status" value="1"/>
</dbReference>